<evidence type="ECO:0000313" key="6">
    <source>
        <dbReference type="EMBL" id="EHL13111.1"/>
    </source>
</evidence>
<dbReference type="PANTHER" id="PTHR43369">
    <property type="entry name" value="PHOSPHORIBOSYLGLYCINAMIDE FORMYLTRANSFERASE"/>
    <property type="match status" value="1"/>
</dbReference>
<comment type="catalytic activity">
    <reaction evidence="4">
        <text>N(1)-(5-phospho-beta-D-ribosyl)glycinamide + (6R)-10-formyltetrahydrofolate = N(2)-formyl-N(1)-(5-phospho-beta-D-ribosyl)glycinamide + (6S)-5,6,7,8-tetrahydrofolate + H(+)</text>
        <dbReference type="Rhea" id="RHEA:15053"/>
        <dbReference type="ChEBI" id="CHEBI:15378"/>
        <dbReference type="ChEBI" id="CHEBI:57453"/>
        <dbReference type="ChEBI" id="CHEBI:143788"/>
        <dbReference type="ChEBI" id="CHEBI:147286"/>
        <dbReference type="ChEBI" id="CHEBI:195366"/>
        <dbReference type="EC" id="2.1.2.2"/>
    </reaction>
</comment>
<feature type="site" description="Raises pKa of active site His" evidence="4">
    <location>
        <position position="149"/>
    </location>
</feature>
<keyword evidence="3 4" id="KW-0658">Purine biosynthesis</keyword>
<keyword evidence="2 4" id="KW-0808">Transferase</keyword>
<dbReference type="InterPro" id="IPR036477">
    <property type="entry name" value="Formyl_transf_N_sf"/>
</dbReference>
<evidence type="ECO:0000259" key="5">
    <source>
        <dbReference type="Pfam" id="PF00551"/>
    </source>
</evidence>
<dbReference type="GO" id="GO:0005829">
    <property type="term" value="C:cytosol"/>
    <property type="evidence" value="ECO:0007669"/>
    <property type="project" value="TreeGrafter"/>
</dbReference>
<gene>
    <name evidence="4" type="primary">purN</name>
    <name evidence="6" type="ORF">HMPREF9629_00411</name>
</gene>
<dbReference type="PATRIC" id="fig|796937.3.peg.1635"/>
<dbReference type="EMBL" id="AFZE01000045">
    <property type="protein sequence ID" value="EHL13111.1"/>
    <property type="molecule type" value="Genomic_DNA"/>
</dbReference>
<accession>G9X1Y8</accession>
<organism evidence="6 7">
    <name type="scientific">Peptoanaerobacter stomatis</name>
    <dbReference type="NCBI Taxonomy" id="796937"/>
    <lineage>
        <taxon>Bacteria</taxon>
        <taxon>Bacillati</taxon>
        <taxon>Bacillota</taxon>
        <taxon>Clostridia</taxon>
        <taxon>Peptostreptococcales</taxon>
        <taxon>Filifactoraceae</taxon>
        <taxon>Peptoanaerobacter</taxon>
    </lineage>
</organism>
<dbReference type="GO" id="GO:0006189">
    <property type="term" value="P:'de novo' IMP biosynthetic process"/>
    <property type="evidence" value="ECO:0007669"/>
    <property type="project" value="UniProtKB-UniRule"/>
</dbReference>
<reference evidence="6 7" key="1">
    <citation type="submission" date="2011-08" db="EMBL/GenBank/DDBJ databases">
        <title>The Genome Sequence of Eubacteriaceae bacterium ACC19a.</title>
        <authorList>
            <consortium name="The Broad Institute Genome Sequencing Platform"/>
            <person name="Earl A."/>
            <person name="Ward D."/>
            <person name="Feldgarden M."/>
            <person name="Gevers D."/>
            <person name="Sizova M."/>
            <person name="Hazen A."/>
            <person name="Epstein S."/>
            <person name="Young S.K."/>
            <person name="Zeng Q."/>
            <person name="Gargeya S."/>
            <person name="Fitzgerald M."/>
            <person name="Haas B."/>
            <person name="Abouelleil A."/>
            <person name="Alvarado L."/>
            <person name="Arachchi H.M."/>
            <person name="Berlin A."/>
            <person name="Brown A."/>
            <person name="Chapman S.B."/>
            <person name="Chen Z."/>
            <person name="Dunbar C."/>
            <person name="Freedman E."/>
            <person name="Gearin G."/>
            <person name="Gellesch M."/>
            <person name="Goldberg J."/>
            <person name="Griggs A."/>
            <person name="Gujja S."/>
            <person name="Heiman D."/>
            <person name="Howarth C."/>
            <person name="Larson L."/>
            <person name="Lui A."/>
            <person name="MacDonald P.J.P."/>
            <person name="Montmayeur A."/>
            <person name="Murphy C."/>
            <person name="Neiman D."/>
            <person name="Pearson M."/>
            <person name="Priest M."/>
            <person name="Roberts A."/>
            <person name="Saif S."/>
            <person name="Shea T."/>
            <person name="Shenoy N."/>
            <person name="Sisk P."/>
            <person name="Stolte C."/>
            <person name="Sykes S."/>
            <person name="Wortman J."/>
            <person name="Nusbaum C."/>
            <person name="Birren B."/>
        </authorList>
    </citation>
    <scope>NUCLEOTIDE SEQUENCE [LARGE SCALE GENOMIC DNA]</scope>
    <source>
        <strain evidence="6 7">ACC19a</strain>
    </source>
</reference>
<dbReference type="Pfam" id="PF00551">
    <property type="entry name" value="Formyl_trans_N"/>
    <property type="match status" value="1"/>
</dbReference>
<comment type="pathway">
    <text evidence="1 4">Purine metabolism; IMP biosynthesis via de novo pathway; N(2)-formyl-N(1)-(5-phospho-D-ribosyl)glycinamide from N(1)-(5-phospho-D-ribosyl)glycinamide (10-formyl THF route): step 1/1.</text>
</comment>
<comment type="caution">
    <text evidence="4">Lacks conserved residue(s) required for the propagation of feature annotation.</text>
</comment>
<dbReference type="InterPro" id="IPR002376">
    <property type="entry name" value="Formyl_transf_N"/>
</dbReference>
<dbReference type="Proteomes" id="UP000006437">
    <property type="component" value="Unassembled WGS sequence"/>
</dbReference>
<dbReference type="RefSeq" id="WP_009524648.1">
    <property type="nucleotide sequence ID" value="NZ_JBQNBP010000054.1"/>
</dbReference>
<dbReference type="PANTHER" id="PTHR43369:SF2">
    <property type="entry name" value="PHOSPHORIBOSYLGLYCINAMIDE FORMYLTRANSFERASE"/>
    <property type="match status" value="1"/>
</dbReference>
<proteinExistence type="inferred from homology"/>
<evidence type="ECO:0000313" key="7">
    <source>
        <dbReference type="Proteomes" id="UP000006437"/>
    </source>
</evidence>
<evidence type="ECO:0000256" key="1">
    <source>
        <dbReference type="ARBA" id="ARBA00005054"/>
    </source>
</evidence>
<dbReference type="UniPathway" id="UPA00074">
    <property type="reaction ID" value="UER00126"/>
</dbReference>
<dbReference type="AlphaFoldDB" id="G9X1Y8"/>
<dbReference type="EC" id="2.1.2.2" evidence="4"/>
<dbReference type="InterPro" id="IPR004607">
    <property type="entry name" value="GART"/>
</dbReference>
<dbReference type="HAMAP" id="MF_01930">
    <property type="entry name" value="PurN"/>
    <property type="match status" value="1"/>
</dbReference>
<comment type="similarity">
    <text evidence="4">Belongs to the GART family.</text>
</comment>
<dbReference type="CDD" id="cd08645">
    <property type="entry name" value="FMT_core_GART"/>
    <property type="match status" value="1"/>
</dbReference>
<dbReference type="Gene3D" id="3.40.50.170">
    <property type="entry name" value="Formyl transferase, N-terminal domain"/>
    <property type="match status" value="1"/>
</dbReference>
<feature type="active site" description="Proton donor" evidence="4">
    <location>
        <position position="108"/>
    </location>
</feature>
<feature type="binding site" evidence="4">
    <location>
        <begin position="19"/>
        <end position="21"/>
    </location>
    <ligand>
        <name>N(1)-(5-phospho-beta-D-ribosyl)glycinamide</name>
        <dbReference type="ChEBI" id="CHEBI:143788"/>
    </ligand>
</feature>
<dbReference type="SUPFAM" id="SSF53328">
    <property type="entry name" value="Formyltransferase"/>
    <property type="match status" value="1"/>
</dbReference>
<comment type="caution">
    <text evidence="6">The sequence shown here is derived from an EMBL/GenBank/DDBJ whole genome shotgun (WGS) entry which is preliminary data.</text>
</comment>
<name>G9X1Y8_9FIRM</name>
<feature type="domain" description="Formyl transferase N-terminal" evidence="5">
    <location>
        <begin position="10"/>
        <end position="186"/>
    </location>
</feature>
<evidence type="ECO:0000256" key="4">
    <source>
        <dbReference type="HAMAP-Rule" id="MF_01930"/>
    </source>
</evidence>
<dbReference type="GO" id="GO:0004644">
    <property type="term" value="F:phosphoribosylglycinamide formyltransferase activity"/>
    <property type="evidence" value="ECO:0007669"/>
    <property type="project" value="UniProtKB-UniRule"/>
</dbReference>
<evidence type="ECO:0000256" key="2">
    <source>
        <dbReference type="ARBA" id="ARBA00022679"/>
    </source>
</evidence>
<feature type="binding site" evidence="4">
    <location>
        <position position="106"/>
    </location>
    <ligand>
        <name>(6R)-10-formyltetrahydrofolate</name>
        <dbReference type="ChEBI" id="CHEBI:195366"/>
    </ligand>
</feature>
<dbReference type="HOGENOM" id="CLU_038395_1_3_9"/>
<evidence type="ECO:0000256" key="3">
    <source>
        <dbReference type="ARBA" id="ARBA00022755"/>
    </source>
</evidence>
<dbReference type="NCBIfam" id="TIGR00639">
    <property type="entry name" value="PurN"/>
    <property type="match status" value="1"/>
</dbReference>
<sequence>MEKKKSNLFNIAVMVSGSGSNLQAIIDNVNLGYIKANIELVISSKQDVYALKRAKDNNIKSVVLKDDIKKMLEVLEENDIDLIVLAGYLSILDKKIIERYENRIINIHPSLIPKYCGKGYYGIKVHEQVIRNKEKVSGATVHYVDNGIDTGEIIIQEHLQVNEDDTAQTLQKRILEIEHKILPKAINIVIEKLKF</sequence>
<comment type="function">
    <text evidence="4">Catalyzes the transfer of a formyl group from 10-formyltetrahydrofolate to 5-phospho-ribosyl-glycinamide (GAR), producing 5-phospho-ribosyl-N-formylglycinamide (FGAR) and tetrahydrofolate.</text>
</comment>
<protein>
    <recommendedName>
        <fullName evidence="4">Phosphoribosylglycinamide formyltransferase</fullName>
        <ecNumber evidence="4">2.1.2.2</ecNumber>
    </recommendedName>
    <alternativeName>
        <fullName evidence="4">5'-phosphoribosylglycinamide transformylase</fullName>
    </alternativeName>
    <alternativeName>
        <fullName evidence="4">GAR transformylase</fullName>
        <shortName evidence="4">GART</shortName>
    </alternativeName>
</protein>